<dbReference type="PANTHER" id="PTHR32494:SF19">
    <property type="entry name" value="ALLANTOATE DEIMINASE-RELATED"/>
    <property type="match status" value="1"/>
</dbReference>
<dbReference type="Gene3D" id="3.30.70.360">
    <property type="match status" value="1"/>
</dbReference>
<dbReference type="Pfam" id="PF07687">
    <property type="entry name" value="M20_dimer"/>
    <property type="match status" value="1"/>
</dbReference>
<dbReference type="PANTHER" id="PTHR32494">
    <property type="entry name" value="ALLANTOATE DEIMINASE-RELATED"/>
    <property type="match status" value="1"/>
</dbReference>
<dbReference type="InterPro" id="IPR011650">
    <property type="entry name" value="Peptidase_M20_dimer"/>
</dbReference>
<keyword evidence="7" id="KW-0464">Manganese</keyword>
<dbReference type="Pfam" id="PF01546">
    <property type="entry name" value="Peptidase_M20"/>
    <property type="match status" value="1"/>
</dbReference>
<dbReference type="Gene3D" id="3.40.630.10">
    <property type="entry name" value="Zn peptidases"/>
    <property type="match status" value="1"/>
</dbReference>
<name>A0A8B6X6F0_9BURK</name>
<dbReference type="GO" id="GO:0006144">
    <property type="term" value="P:purine nucleobase metabolic process"/>
    <property type="evidence" value="ECO:0007669"/>
    <property type="project" value="UniProtKB-KW"/>
</dbReference>
<evidence type="ECO:0000259" key="9">
    <source>
        <dbReference type="Pfam" id="PF09349"/>
    </source>
</evidence>
<reference evidence="11" key="1">
    <citation type="journal article" date="2006" name="Nat. Chem. Biol.">
        <title>Completing the uric acid degradation pathway through phylogenetic comparison of whole genomes.</title>
        <authorList>
            <person name="Ramazzina I."/>
            <person name="Folli C."/>
            <person name="Secchi A."/>
            <person name="Berni R."/>
            <person name="Percudani R."/>
        </authorList>
    </citation>
    <scope>NUCLEOTIDE SEQUENCE</scope>
</reference>
<dbReference type="GO" id="GO:0016813">
    <property type="term" value="F:hydrolase activity, acting on carbon-nitrogen (but not peptide) bonds, in linear amidines"/>
    <property type="evidence" value="ECO:0007669"/>
    <property type="project" value="InterPro"/>
</dbReference>
<evidence type="ECO:0000256" key="3">
    <source>
        <dbReference type="ARBA" id="ARBA00011738"/>
    </source>
</evidence>
<sequence length="587" mass="63151">MDGLTLATLNTLPADEAIARLTGLYEHSPWVVERALKDRPFQSVAQFKAALARAVRSAPRADQVALVRAHPELAGRAAIDGKLTAESTGEQHRAGLTRCTPEEFARLHELNAAYNARFGWPFILAVRGAHGRGLTPPQIIGEFESRLDQPADIELGECLRQIDRIAELRLNDLLDSHPARGLAVLDLADELARHSDSPDDLTVMWLTEAHRAAGRLVAQWMRDFGFDEVREDAVGNIIGRYRASLDGAPVLLTGSHFDTVRNAGRYDGRLGFLAPMVAVRELAAAGKRLPFDLDVIAFADEEGVRFGSTFLGSSAVAGQFDARVLDARDAQGMTGREAMLGAGLDPERIAEAAYSAHSAGKPIKGFVEIHIEQGPVLLDHDLPVGVVTSINGSVRYRLSFKGLASHAGTTPMGTRRDAALAAAEFALAVEKRCARELHLVGTVGILEVPGGSINVVPGNCDCTLDVRAPGDAQRDAAVADLLAIADEIAARRNVTLCKQLLLRAAAAPCDQAWQDRWAAGIDRLGLPVFRLPSGAGHDAMRMADLCPQAMLFVRCGHNGISHHPLEMLTADDAELAVTLFLDLLDHC</sequence>
<evidence type="ECO:0000256" key="7">
    <source>
        <dbReference type="ARBA" id="ARBA00023211"/>
    </source>
</evidence>
<comment type="similarity">
    <text evidence="2">Belongs to the peptidase M20 family.</text>
</comment>
<organism evidence="10 11">
    <name type="scientific">Derxia gummosa DSM 723</name>
    <dbReference type="NCBI Taxonomy" id="1121388"/>
    <lineage>
        <taxon>Bacteria</taxon>
        <taxon>Pseudomonadati</taxon>
        <taxon>Pseudomonadota</taxon>
        <taxon>Betaproteobacteria</taxon>
        <taxon>Burkholderiales</taxon>
        <taxon>Alcaligenaceae</taxon>
        <taxon>Derxia</taxon>
    </lineage>
</organism>
<dbReference type="OrthoDB" id="9808195at2"/>
<evidence type="ECO:0000256" key="6">
    <source>
        <dbReference type="ARBA" id="ARBA00022801"/>
    </source>
</evidence>
<evidence type="ECO:0000256" key="2">
    <source>
        <dbReference type="ARBA" id="ARBA00006153"/>
    </source>
</evidence>
<evidence type="ECO:0000313" key="11">
    <source>
        <dbReference type="RefSeq" id="WP_028312647.1"/>
    </source>
</evidence>
<feature type="domain" description="Peptidase M20 dimerisation" evidence="8">
    <location>
        <begin position="390"/>
        <end position="490"/>
    </location>
</feature>
<keyword evidence="6" id="KW-0378">Hydrolase</keyword>
<comment type="cofactor">
    <cofactor evidence="1">
        <name>Mn(2+)</name>
        <dbReference type="ChEBI" id="CHEBI:29035"/>
    </cofactor>
</comment>
<evidence type="ECO:0000256" key="1">
    <source>
        <dbReference type="ARBA" id="ARBA00001936"/>
    </source>
</evidence>
<dbReference type="NCBIfam" id="TIGR03164">
    <property type="entry name" value="UHCUDC"/>
    <property type="match status" value="1"/>
</dbReference>
<evidence type="ECO:0000313" key="10">
    <source>
        <dbReference type="Proteomes" id="UP000675920"/>
    </source>
</evidence>
<dbReference type="NCBIfam" id="TIGR01879">
    <property type="entry name" value="hydantase"/>
    <property type="match status" value="1"/>
</dbReference>
<feature type="domain" description="Oxo-4-hydroxy-4-carboxy-5-ureidoimidazoline decarboxylase" evidence="9">
    <location>
        <begin position="10"/>
        <end position="171"/>
    </location>
</feature>
<dbReference type="RefSeq" id="WP_028312647.1">
    <property type="nucleotide sequence ID" value="NZ_KI519499.1"/>
</dbReference>
<evidence type="ECO:0000259" key="8">
    <source>
        <dbReference type="Pfam" id="PF07687"/>
    </source>
</evidence>
<dbReference type="InterPro" id="IPR018020">
    <property type="entry name" value="OHCU_decarboxylase"/>
</dbReference>
<comment type="subunit">
    <text evidence="3">Homodimer.</text>
</comment>
<dbReference type="InterPro" id="IPR010158">
    <property type="entry name" value="Amidase_Cbmase"/>
</dbReference>
<keyword evidence="4" id="KW-0659">Purine metabolism</keyword>
<dbReference type="SUPFAM" id="SSF53187">
    <property type="entry name" value="Zn-dependent exopeptidases"/>
    <property type="match status" value="1"/>
</dbReference>
<proteinExistence type="inferred from homology"/>
<dbReference type="Gene3D" id="1.10.3330.10">
    <property type="entry name" value="Oxo-4-hydroxy-4-carboxy-5-ureidoimidazoline decarboxylase"/>
    <property type="match status" value="1"/>
</dbReference>
<reference evidence="11" key="2">
    <citation type="submission" date="2025-08" db="UniProtKB">
        <authorList>
            <consortium name="RefSeq"/>
        </authorList>
    </citation>
    <scope>IDENTIFICATION</scope>
</reference>
<dbReference type="GO" id="GO:0046872">
    <property type="term" value="F:metal ion binding"/>
    <property type="evidence" value="ECO:0007669"/>
    <property type="project" value="UniProtKB-KW"/>
</dbReference>
<dbReference type="InterPro" id="IPR036264">
    <property type="entry name" value="Bact_exopeptidase_dim_dom"/>
</dbReference>
<dbReference type="SUPFAM" id="SSF158694">
    <property type="entry name" value="UraD-Like"/>
    <property type="match status" value="1"/>
</dbReference>
<dbReference type="GO" id="GO:0051997">
    <property type="term" value="F:2-oxo-4-hydroxy-4-carboxy-5-ureidoimidazoline decarboxylase activity"/>
    <property type="evidence" value="ECO:0007669"/>
    <property type="project" value="UniProtKB-EC"/>
</dbReference>
<dbReference type="AlphaFoldDB" id="A0A8B6X6F0"/>
<gene>
    <name evidence="11" type="primary">uraD</name>
</gene>
<evidence type="ECO:0000256" key="4">
    <source>
        <dbReference type="ARBA" id="ARBA00022631"/>
    </source>
</evidence>
<dbReference type="InterPro" id="IPR002933">
    <property type="entry name" value="Peptidase_M20"/>
</dbReference>
<dbReference type="UniPathway" id="UPA00394">
    <property type="reaction ID" value="UER00652"/>
</dbReference>
<dbReference type="InterPro" id="IPR036778">
    <property type="entry name" value="OHCU_decarboxylase_sf"/>
</dbReference>
<dbReference type="InterPro" id="IPR017580">
    <property type="entry name" value="OHCU_decarboxylase-1"/>
</dbReference>
<dbReference type="Proteomes" id="UP000675920">
    <property type="component" value="Unplaced"/>
</dbReference>
<keyword evidence="10" id="KW-1185">Reference proteome</keyword>
<dbReference type="CDD" id="cd03884">
    <property type="entry name" value="M20_bAS"/>
    <property type="match status" value="1"/>
</dbReference>
<keyword evidence="5" id="KW-0479">Metal-binding</keyword>
<dbReference type="GO" id="GO:0000255">
    <property type="term" value="P:allantoin metabolic process"/>
    <property type="evidence" value="ECO:0007669"/>
    <property type="project" value="InterPro"/>
</dbReference>
<dbReference type="Pfam" id="PF09349">
    <property type="entry name" value="OHCU_decarbox"/>
    <property type="match status" value="1"/>
</dbReference>
<dbReference type="GO" id="GO:0019628">
    <property type="term" value="P:urate catabolic process"/>
    <property type="evidence" value="ECO:0007669"/>
    <property type="project" value="UniProtKB-UniPathway"/>
</dbReference>
<dbReference type="SUPFAM" id="SSF55031">
    <property type="entry name" value="Bacterial exopeptidase dimerisation domain"/>
    <property type="match status" value="1"/>
</dbReference>
<evidence type="ECO:0000256" key="5">
    <source>
        <dbReference type="ARBA" id="ARBA00022723"/>
    </source>
</evidence>
<accession>A0A8B6X6F0</accession>
<protein>
    <submittedName>
        <fullName evidence="11">2-oxo-4-hydroxy-4-carboxy-5-ureidoimidazoline decarboxylase</fullName>
        <ecNumber evidence="11">4.1.1.97</ecNumber>
    </submittedName>
</protein>
<dbReference type="EC" id="4.1.1.97" evidence="11"/>